<dbReference type="RefSeq" id="WP_169677948.1">
    <property type="nucleotide sequence ID" value="NZ_JABBNU010000002.1"/>
</dbReference>
<keyword evidence="2" id="KW-0808">Transferase</keyword>
<organism evidence="2 3">
    <name type="scientific">Marinigracilibium pacificum</name>
    <dbReference type="NCBI Taxonomy" id="2729599"/>
    <lineage>
        <taxon>Bacteria</taxon>
        <taxon>Pseudomonadati</taxon>
        <taxon>Bacteroidota</taxon>
        <taxon>Cytophagia</taxon>
        <taxon>Cytophagales</taxon>
        <taxon>Flammeovirgaceae</taxon>
        <taxon>Marinigracilibium</taxon>
    </lineage>
</organism>
<dbReference type="Gene3D" id="3.90.550.10">
    <property type="entry name" value="Spore Coat Polysaccharide Biosynthesis Protein SpsA, Chain A"/>
    <property type="match status" value="1"/>
</dbReference>
<reference evidence="2 3" key="1">
    <citation type="submission" date="2020-04" db="EMBL/GenBank/DDBJ databases">
        <title>Flammeovirgaceae bacterium KN852 isolated from deep sea.</title>
        <authorList>
            <person name="Zhang D.-C."/>
        </authorList>
    </citation>
    <scope>NUCLEOTIDE SEQUENCE [LARGE SCALE GENOMIC DNA]</scope>
    <source>
        <strain evidence="2 3">KN852</strain>
    </source>
</reference>
<evidence type="ECO:0000313" key="3">
    <source>
        <dbReference type="Proteomes" id="UP000559010"/>
    </source>
</evidence>
<dbReference type="Proteomes" id="UP000559010">
    <property type="component" value="Unassembled WGS sequence"/>
</dbReference>
<dbReference type="CDD" id="cd00761">
    <property type="entry name" value="Glyco_tranf_GTA_type"/>
    <property type="match status" value="1"/>
</dbReference>
<protein>
    <submittedName>
        <fullName evidence="2">Glycosyltransferase family 2 protein</fullName>
    </submittedName>
</protein>
<gene>
    <name evidence="2" type="ORF">HH304_02835</name>
</gene>
<keyword evidence="3" id="KW-1185">Reference proteome</keyword>
<dbReference type="PANTHER" id="PTHR22916">
    <property type="entry name" value="GLYCOSYLTRANSFERASE"/>
    <property type="match status" value="1"/>
</dbReference>
<evidence type="ECO:0000259" key="1">
    <source>
        <dbReference type="Pfam" id="PF00535"/>
    </source>
</evidence>
<proteinExistence type="predicted"/>
<accession>A0A848IVW3</accession>
<dbReference type="Pfam" id="PF00535">
    <property type="entry name" value="Glycos_transf_2"/>
    <property type="match status" value="1"/>
</dbReference>
<dbReference type="GO" id="GO:0008417">
    <property type="term" value="F:fucosyltransferase activity"/>
    <property type="evidence" value="ECO:0007669"/>
    <property type="project" value="TreeGrafter"/>
</dbReference>
<dbReference type="SUPFAM" id="SSF53448">
    <property type="entry name" value="Nucleotide-diphospho-sugar transferases"/>
    <property type="match status" value="1"/>
</dbReference>
<name>A0A848IVW3_9BACT</name>
<comment type="caution">
    <text evidence="2">The sequence shown here is derived from an EMBL/GenBank/DDBJ whole genome shotgun (WGS) entry which is preliminary data.</text>
</comment>
<dbReference type="PANTHER" id="PTHR22916:SF69">
    <property type="entry name" value="BIFUNCTIONAL GLYCOSYLTRANSFERASE PGTA"/>
    <property type="match status" value="1"/>
</dbReference>
<feature type="domain" description="Glycosyltransferase 2-like" evidence="1">
    <location>
        <begin position="7"/>
        <end position="174"/>
    </location>
</feature>
<dbReference type="EMBL" id="JABBNU010000002">
    <property type="protein sequence ID" value="NMM47318.1"/>
    <property type="molecule type" value="Genomic_DNA"/>
</dbReference>
<sequence length="326" mass="38349">MIPGLISILMPAKNAEPFLKECLNSVISQSETQWELIIINDHSTDNTIEIIKQYSVKDQRIQYYQNNETGIISALKQAYSYSQGKYIHRMDADDIMAQDKLLLLKQMLVEEGKGTVVTSPVVYFSKKEVSPGYKKYAAWLNNLCQKNNHWDHIYEECVIASPNWLIHREDLDKIGAFNSTIYPEDYDLVFRMYASGIKVKSVDKTLHLWREHQNRTSRRSENYSQKAFFKIKLQYWLSIEFQGEHITIIGAGKKGKILSDLLTKKKLSYTWLKDKPKKNSPSFKPELERKKSKFIITIEEKAQKEKLKQLFMNMELIEMKNFYFFR</sequence>
<evidence type="ECO:0000313" key="2">
    <source>
        <dbReference type="EMBL" id="NMM47318.1"/>
    </source>
</evidence>
<dbReference type="InterPro" id="IPR029044">
    <property type="entry name" value="Nucleotide-diphossugar_trans"/>
</dbReference>
<dbReference type="InterPro" id="IPR001173">
    <property type="entry name" value="Glyco_trans_2-like"/>
</dbReference>
<dbReference type="AlphaFoldDB" id="A0A848IVW3"/>